<evidence type="ECO:0000313" key="2">
    <source>
        <dbReference type="Proteomes" id="UP000186108"/>
    </source>
</evidence>
<protein>
    <submittedName>
        <fullName evidence="1">Uncharacterized protein</fullName>
    </submittedName>
</protein>
<dbReference type="AlphaFoldDB" id="A0A1B1KHW4"/>
<keyword evidence="1" id="KW-0614">Plasmid</keyword>
<proteinExistence type="predicted"/>
<geneLocation type="plasmid" evidence="2">
    <name>pr1cp1</name>
</geneLocation>
<dbReference type="Proteomes" id="UP000186108">
    <property type="component" value="Plasmid pR1CP1"/>
</dbReference>
<sequence length="89" mass="9366">MPAIDDRWVKGMSRSDALLSAAGQRQTPSTGAVNTKCGRAQRISMSCFSTESTGPVNARPDGVCVGPGGGHDQRMAIGFFSCGQCLPYR</sequence>
<organism evidence="1 2">
    <name type="scientific">Rhodococcus opacus</name>
    <name type="common">Nocardia opaca</name>
    <dbReference type="NCBI Taxonomy" id="37919"/>
    <lineage>
        <taxon>Bacteria</taxon>
        <taxon>Bacillati</taxon>
        <taxon>Actinomycetota</taxon>
        <taxon>Actinomycetes</taxon>
        <taxon>Mycobacteriales</taxon>
        <taxon>Nocardiaceae</taxon>
        <taxon>Rhodococcus</taxon>
    </lineage>
</organism>
<dbReference type="EMBL" id="CP009112">
    <property type="protein sequence ID" value="ANS32213.1"/>
    <property type="molecule type" value="Genomic_DNA"/>
</dbReference>
<reference evidence="1 2" key="1">
    <citation type="submission" date="2014-07" db="EMBL/GenBank/DDBJ databases">
        <authorList>
            <person name="Zhang J.E."/>
            <person name="Yang H."/>
            <person name="Guo J."/>
            <person name="Deng Z."/>
            <person name="Luo H."/>
            <person name="Luo M."/>
            <person name="Zhao B."/>
        </authorList>
    </citation>
    <scope>NUCLEOTIDE SEQUENCE [LARGE SCALE GENOMIC DNA]</scope>
    <source>
        <strain evidence="1 2">1CP</strain>
        <plasmid evidence="2">Plasmid pr1cp1</plasmid>
    </source>
</reference>
<gene>
    <name evidence="1" type="ORF">R1CP_38070</name>
</gene>
<evidence type="ECO:0000313" key="1">
    <source>
        <dbReference type="EMBL" id="ANS32213.1"/>
    </source>
</evidence>
<accession>A0A1B1KHW4</accession>
<name>A0A1B1KHW4_RHOOP</name>